<reference evidence="1" key="1">
    <citation type="submission" date="2018-07" db="EMBL/GenBank/DDBJ databases">
        <authorList>
            <consortium name="Genoscope - CEA"/>
            <person name="William W."/>
        </authorList>
    </citation>
    <scope>NUCLEOTIDE SEQUENCE</scope>
    <source>
        <strain evidence="1">IK1</strain>
    </source>
</reference>
<name>A0A653A8A5_UNCDX</name>
<dbReference type="EMBL" id="UPXX01000027">
    <property type="protein sequence ID" value="VBB44188.1"/>
    <property type="molecule type" value="Genomic_DNA"/>
</dbReference>
<gene>
    <name evidence="1" type="ORF">TRIP_B330360</name>
</gene>
<organism evidence="1">
    <name type="scientific">Uncultured Desulfatiglans sp</name>
    <dbReference type="NCBI Taxonomy" id="1748965"/>
    <lineage>
        <taxon>Bacteria</taxon>
        <taxon>Pseudomonadati</taxon>
        <taxon>Thermodesulfobacteriota</taxon>
        <taxon>Desulfobacteria</taxon>
        <taxon>Desulfatiglandales</taxon>
        <taxon>Desulfatiglandaceae</taxon>
        <taxon>Desulfatiglans</taxon>
        <taxon>environmental samples</taxon>
    </lineage>
</organism>
<evidence type="ECO:0000313" key="1">
    <source>
        <dbReference type="EMBL" id="VBB44188.1"/>
    </source>
</evidence>
<proteinExistence type="predicted"/>
<dbReference type="AlphaFoldDB" id="A0A653A8A5"/>
<accession>A0A653A8A5</accession>
<protein>
    <submittedName>
        <fullName evidence="1">Uncharacterized protein</fullName>
    </submittedName>
</protein>
<sequence>MMLDALFLEKSGVAVVPAAICFDRFSGFGVGAPVDGKTAQGRALAGVDRHLLASDLCLFTRAGLSRPMPGTATHAGHGT</sequence>